<organism evidence="1 2">
    <name type="scientific">Acidithiobacillus caldus (strain ATCC 51756 / DSM 8584 / KU)</name>
    <dbReference type="NCBI Taxonomy" id="637389"/>
    <lineage>
        <taxon>Bacteria</taxon>
        <taxon>Pseudomonadati</taxon>
        <taxon>Pseudomonadota</taxon>
        <taxon>Acidithiobacillia</taxon>
        <taxon>Acidithiobacillales</taxon>
        <taxon>Acidithiobacillaceae</taxon>
        <taxon>Acidithiobacillus</taxon>
    </lineage>
</organism>
<name>A0A059ZM50_ACICK</name>
<dbReference type="AlphaFoldDB" id="A0A059ZM50"/>
<gene>
    <name evidence="1" type="ORF">Acaty_c0248</name>
</gene>
<protein>
    <submittedName>
        <fullName evidence="1">Uncharacterized protein</fullName>
    </submittedName>
</protein>
<sequence length="38" mass="4317">MRSSGVYYPKGNMPDLPHQIQAALFSQGEFQFQEIPFG</sequence>
<evidence type="ECO:0000313" key="2">
    <source>
        <dbReference type="Proteomes" id="UP000005522"/>
    </source>
</evidence>
<proteinExistence type="predicted"/>
<dbReference type="HOGENOM" id="CLU_3323404_0_0_6"/>
<dbReference type="KEGG" id="acz:Acaty_c0248"/>
<dbReference type="EMBL" id="CP005986">
    <property type="protein sequence ID" value="AIA54139.1"/>
    <property type="molecule type" value="Genomic_DNA"/>
</dbReference>
<evidence type="ECO:0000313" key="1">
    <source>
        <dbReference type="EMBL" id="AIA54139.1"/>
    </source>
</evidence>
<reference evidence="1 2" key="1">
    <citation type="journal article" date="2009" name="J. Bacteriol.">
        <title>Draft genome sequence of the extremely acidophilic bacterium Acidithiobacillus caldus ATCC 51756 reveals metabolic versatility in the genus Acidithiobacillus.</title>
        <authorList>
            <person name="Valdes J."/>
            <person name="Quatrini R."/>
            <person name="Hallberg K."/>
            <person name="Dopson M."/>
            <person name="Valenzuela P.D."/>
            <person name="Holmes D.S."/>
        </authorList>
    </citation>
    <scope>NUCLEOTIDE SEQUENCE [LARGE SCALE GENOMIC DNA]</scope>
    <source>
        <strain evidence="2">ATCC 51756 / DSM 8584 / KU</strain>
    </source>
</reference>
<dbReference type="Proteomes" id="UP000005522">
    <property type="component" value="Chromosome"/>
</dbReference>
<accession>A0A059ZM50</accession>